<dbReference type="EMBL" id="CP042425">
    <property type="protein sequence ID" value="QEL14652.1"/>
    <property type="molecule type" value="Genomic_DNA"/>
</dbReference>
<keyword evidence="3" id="KW-1185">Reference proteome</keyword>
<dbReference type="Proteomes" id="UP000324974">
    <property type="component" value="Chromosome"/>
</dbReference>
<reference evidence="3" key="1">
    <citation type="submission" date="2019-08" db="EMBL/GenBank/DDBJ databases">
        <title>Limnoglobus roseus gen. nov., sp. nov., a novel freshwater planctomycete with a giant genome from the family Gemmataceae.</title>
        <authorList>
            <person name="Kulichevskaya I.S."/>
            <person name="Naumoff D.G."/>
            <person name="Miroshnikov K."/>
            <person name="Ivanova A."/>
            <person name="Philippov D.A."/>
            <person name="Hakobyan A."/>
            <person name="Rijpstra I.C."/>
            <person name="Sinninghe Damste J.S."/>
            <person name="Liesack W."/>
            <person name="Dedysh S.N."/>
        </authorList>
    </citation>
    <scope>NUCLEOTIDE SEQUENCE [LARGE SCALE GENOMIC DNA]</scope>
    <source>
        <strain evidence="3">PX52</strain>
    </source>
</reference>
<accession>A0A5C1AA10</accession>
<protein>
    <submittedName>
        <fullName evidence="2">Uncharacterized protein</fullName>
    </submittedName>
</protein>
<evidence type="ECO:0000313" key="2">
    <source>
        <dbReference type="EMBL" id="QEL14652.1"/>
    </source>
</evidence>
<dbReference type="KEGG" id="lrs:PX52LOC_01545"/>
<sequence>MVTNIIPDDGPECKRPTSEPETPALSVSLHADESDPGAPPTVVLAGWLPRDSAGRVLRPAAGQIGTMAEQLVKAAAPRPKPDFSRGDVERLRRQVAFLQRHLFGDVR</sequence>
<gene>
    <name evidence="2" type="ORF">PX52LOC_01545</name>
</gene>
<dbReference type="AlphaFoldDB" id="A0A5C1AA10"/>
<evidence type="ECO:0000313" key="3">
    <source>
        <dbReference type="Proteomes" id="UP000324974"/>
    </source>
</evidence>
<proteinExistence type="predicted"/>
<evidence type="ECO:0000256" key="1">
    <source>
        <dbReference type="SAM" id="MobiDB-lite"/>
    </source>
</evidence>
<name>A0A5C1AA10_9BACT</name>
<dbReference type="RefSeq" id="WP_149109531.1">
    <property type="nucleotide sequence ID" value="NZ_CP042425.1"/>
</dbReference>
<organism evidence="2 3">
    <name type="scientific">Limnoglobus roseus</name>
    <dbReference type="NCBI Taxonomy" id="2598579"/>
    <lineage>
        <taxon>Bacteria</taxon>
        <taxon>Pseudomonadati</taxon>
        <taxon>Planctomycetota</taxon>
        <taxon>Planctomycetia</taxon>
        <taxon>Gemmatales</taxon>
        <taxon>Gemmataceae</taxon>
        <taxon>Limnoglobus</taxon>
    </lineage>
</organism>
<feature type="region of interest" description="Disordered" evidence="1">
    <location>
        <begin position="1"/>
        <end position="39"/>
    </location>
</feature>